<evidence type="ECO:0000313" key="2">
    <source>
        <dbReference type="EMBL" id="SET73522.1"/>
    </source>
</evidence>
<dbReference type="InterPro" id="IPR016181">
    <property type="entry name" value="Acyl_CoA_acyltransferase"/>
</dbReference>
<keyword evidence="3" id="KW-1185">Reference proteome</keyword>
<name>A0A1I0GSV4_9ACTN</name>
<dbReference type="Gene3D" id="3.40.630.30">
    <property type="match status" value="1"/>
</dbReference>
<dbReference type="InterPro" id="IPR000182">
    <property type="entry name" value="GNAT_dom"/>
</dbReference>
<dbReference type="GO" id="GO:0005737">
    <property type="term" value="C:cytoplasm"/>
    <property type="evidence" value="ECO:0007669"/>
    <property type="project" value="TreeGrafter"/>
</dbReference>
<organism evidence="2 3">
    <name type="scientific">Geodermatophilus poikilotrophus</name>
    <dbReference type="NCBI Taxonomy" id="1333667"/>
    <lineage>
        <taxon>Bacteria</taxon>
        <taxon>Bacillati</taxon>
        <taxon>Actinomycetota</taxon>
        <taxon>Actinomycetes</taxon>
        <taxon>Geodermatophilales</taxon>
        <taxon>Geodermatophilaceae</taxon>
        <taxon>Geodermatophilus</taxon>
    </lineage>
</organism>
<dbReference type="PANTHER" id="PTHR43441">
    <property type="entry name" value="RIBOSOMAL-PROTEIN-SERINE ACETYLTRANSFERASE"/>
    <property type="match status" value="1"/>
</dbReference>
<dbReference type="RefSeq" id="WP_091446183.1">
    <property type="nucleotide sequence ID" value="NZ_FOIE01000007.1"/>
</dbReference>
<protein>
    <submittedName>
        <fullName evidence="2">Protein N-acetyltransferase, RimJ/RimL family</fullName>
    </submittedName>
</protein>
<dbReference type="AlphaFoldDB" id="A0A1I0GSV4"/>
<dbReference type="InterPro" id="IPR051908">
    <property type="entry name" value="Ribosomal_N-acetyltransferase"/>
</dbReference>
<dbReference type="PROSITE" id="PS51186">
    <property type="entry name" value="GNAT"/>
    <property type="match status" value="1"/>
</dbReference>
<keyword evidence="2" id="KW-0808">Transferase</keyword>
<gene>
    <name evidence="2" type="ORF">SAMN04488546_3467</name>
</gene>
<evidence type="ECO:0000313" key="3">
    <source>
        <dbReference type="Proteomes" id="UP000198507"/>
    </source>
</evidence>
<dbReference type="PANTHER" id="PTHR43441:SF10">
    <property type="entry name" value="ACETYLTRANSFERASE"/>
    <property type="match status" value="1"/>
</dbReference>
<dbReference type="Proteomes" id="UP000198507">
    <property type="component" value="Unassembled WGS sequence"/>
</dbReference>
<dbReference type="GO" id="GO:0008999">
    <property type="term" value="F:protein-N-terminal-alanine acetyltransferase activity"/>
    <property type="evidence" value="ECO:0007669"/>
    <property type="project" value="TreeGrafter"/>
</dbReference>
<dbReference type="OrthoDB" id="9814648at2"/>
<sequence>MEPVELTTGELRLRPWREDDADEVLVVQQDPEIRLWAGGVTSREEAVALLRRLMGQEGRVSWAVTDVIGGELLGSVSVHSIRPAQGDAQIGYWTVPAARGRAVAARAVDAACRWVFATVPLERVELCHAVENVASGRVAEKAGFTLEGRLRRSYRYGDGVRHDELLWSRLADDPAPDLGSRC</sequence>
<proteinExistence type="predicted"/>
<dbReference type="GO" id="GO:1990189">
    <property type="term" value="F:protein N-terminal-serine acetyltransferase activity"/>
    <property type="evidence" value="ECO:0007669"/>
    <property type="project" value="TreeGrafter"/>
</dbReference>
<accession>A0A1I0GSV4</accession>
<evidence type="ECO:0000259" key="1">
    <source>
        <dbReference type="PROSITE" id="PS51186"/>
    </source>
</evidence>
<reference evidence="3" key="1">
    <citation type="submission" date="2016-10" db="EMBL/GenBank/DDBJ databases">
        <authorList>
            <person name="Varghese N."/>
            <person name="Submissions S."/>
        </authorList>
    </citation>
    <scope>NUCLEOTIDE SEQUENCE [LARGE SCALE GENOMIC DNA]</scope>
    <source>
        <strain evidence="3">DSM 44209</strain>
    </source>
</reference>
<dbReference type="Pfam" id="PF13302">
    <property type="entry name" value="Acetyltransf_3"/>
    <property type="match status" value="1"/>
</dbReference>
<feature type="domain" description="N-acetyltransferase" evidence="1">
    <location>
        <begin position="11"/>
        <end position="172"/>
    </location>
</feature>
<dbReference type="SUPFAM" id="SSF55729">
    <property type="entry name" value="Acyl-CoA N-acyltransferases (Nat)"/>
    <property type="match status" value="1"/>
</dbReference>
<dbReference type="EMBL" id="FOIE01000007">
    <property type="protein sequence ID" value="SET73522.1"/>
    <property type="molecule type" value="Genomic_DNA"/>
</dbReference>